<evidence type="ECO:0000256" key="5">
    <source>
        <dbReference type="SAM" id="SignalP"/>
    </source>
</evidence>
<dbReference type="SUPFAM" id="SSF53474">
    <property type="entry name" value="alpha/beta-Hydrolases"/>
    <property type="match status" value="1"/>
</dbReference>
<dbReference type="Gene3D" id="3.40.50.1820">
    <property type="entry name" value="alpha/beta hydrolase"/>
    <property type="match status" value="1"/>
</dbReference>
<dbReference type="Proteomes" id="UP000035368">
    <property type="component" value="Chromosome"/>
</dbReference>
<dbReference type="InterPro" id="IPR029058">
    <property type="entry name" value="AB_hydrolase_fold"/>
</dbReference>
<dbReference type="STRING" id="1050174.CEPID_09635"/>
<keyword evidence="2" id="KW-0719">Serine esterase</keyword>
<comment type="similarity">
    <text evidence="1">Belongs to the cutinase family.</text>
</comment>
<dbReference type="SMART" id="SM01110">
    <property type="entry name" value="Cutinase"/>
    <property type="match status" value="1"/>
</dbReference>
<feature type="chain" id="PRO_5038397108" evidence="5">
    <location>
        <begin position="23"/>
        <end position="296"/>
    </location>
</feature>
<keyword evidence="4" id="KW-1015">Disulfide bond</keyword>
<keyword evidence="5" id="KW-0732">Signal</keyword>
<name>A0A0G3GY67_9CORY</name>
<protein>
    <submittedName>
        <fullName evidence="6">Cutinase</fullName>
    </submittedName>
</protein>
<sequence length="296" mass="31764">MKKLLRATGAFLAALTSVVAGAVVSAPVAGAQERCPAVVILAARGSGQNGGYEWQQTQYGASPWVSNGREGSTIRSFLHHVEAVHQRDTGTSLMGNVQVIGIDERAYPARFPEGDFPQPNNVSEALSEFKNLVIPRAQSFVESISIGRVGSEATVRTYEATTGCRPQYLLVGFSQGATVITKLETTLAREGKLAGAVYMGSPYTRADDPHRFGSGLSGDGVLAKSVGNASRVRSNDKRLEYCVQGDVWCDFNARKVINKSVDNPWGHNQYFVGSTPFPGDRDEVARRVAGFIHAVG</sequence>
<organism evidence="6 7">
    <name type="scientific">Corynebacterium epidermidicanis</name>
    <dbReference type="NCBI Taxonomy" id="1050174"/>
    <lineage>
        <taxon>Bacteria</taxon>
        <taxon>Bacillati</taxon>
        <taxon>Actinomycetota</taxon>
        <taxon>Actinomycetes</taxon>
        <taxon>Mycobacteriales</taxon>
        <taxon>Corynebacteriaceae</taxon>
        <taxon>Corynebacterium</taxon>
    </lineage>
</organism>
<evidence type="ECO:0000256" key="4">
    <source>
        <dbReference type="ARBA" id="ARBA00023157"/>
    </source>
</evidence>
<dbReference type="PANTHER" id="PTHR33630">
    <property type="entry name" value="CUTINASE RV1984C-RELATED-RELATED"/>
    <property type="match status" value="1"/>
</dbReference>
<reference evidence="6 7" key="1">
    <citation type="submission" date="2015-05" db="EMBL/GenBank/DDBJ databases">
        <title>Complete genome sequence of Corynebacterium epidermidicanis DSM 45586, isolated from the skin of a dog suffering from pruritus.</title>
        <authorList>
            <person name="Ruckert C."/>
            <person name="Albersmeier A."/>
            <person name="Winkler A."/>
            <person name="Tauch A."/>
        </authorList>
    </citation>
    <scope>NUCLEOTIDE SEQUENCE [LARGE SCALE GENOMIC DNA]</scope>
    <source>
        <strain evidence="6 7">DSM 45586</strain>
    </source>
</reference>
<dbReference type="InterPro" id="IPR000675">
    <property type="entry name" value="Cutinase/axe"/>
</dbReference>
<evidence type="ECO:0000313" key="7">
    <source>
        <dbReference type="Proteomes" id="UP000035368"/>
    </source>
</evidence>
<dbReference type="AlphaFoldDB" id="A0A0G3GY67"/>
<evidence type="ECO:0000256" key="1">
    <source>
        <dbReference type="ARBA" id="ARBA00007534"/>
    </source>
</evidence>
<keyword evidence="7" id="KW-1185">Reference proteome</keyword>
<dbReference type="KEGG" id="cei:CEPID_09635"/>
<dbReference type="PATRIC" id="fig|1050174.4.peg.1947"/>
<keyword evidence="3" id="KW-0378">Hydrolase</keyword>
<feature type="signal peptide" evidence="5">
    <location>
        <begin position="1"/>
        <end position="22"/>
    </location>
</feature>
<evidence type="ECO:0000256" key="2">
    <source>
        <dbReference type="ARBA" id="ARBA00022487"/>
    </source>
</evidence>
<proteinExistence type="inferred from homology"/>
<dbReference type="EMBL" id="CP011541">
    <property type="protein sequence ID" value="AKK03772.1"/>
    <property type="molecule type" value="Genomic_DNA"/>
</dbReference>
<dbReference type="PANTHER" id="PTHR33630:SF9">
    <property type="entry name" value="CUTINASE 4"/>
    <property type="match status" value="1"/>
</dbReference>
<dbReference type="GO" id="GO:0052689">
    <property type="term" value="F:carboxylic ester hydrolase activity"/>
    <property type="evidence" value="ECO:0007669"/>
    <property type="project" value="UniProtKB-KW"/>
</dbReference>
<gene>
    <name evidence="6" type="ORF">CEPID_09635</name>
</gene>
<evidence type="ECO:0000313" key="6">
    <source>
        <dbReference type="EMBL" id="AKK03772.1"/>
    </source>
</evidence>
<dbReference type="RefSeq" id="WP_047240742.1">
    <property type="nucleotide sequence ID" value="NZ_CP011541.1"/>
</dbReference>
<evidence type="ECO:0000256" key="3">
    <source>
        <dbReference type="ARBA" id="ARBA00022801"/>
    </source>
</evidence>
<dbReference type="OrthoDB" id="4457739at2"/>
<accession>A0A0G3GY67</accession>